<dbReference type="Gene3D" id="3.30.420.10">
    <property type="entry name" value="Ribonuclease H-like superfamily/Ribonuclease H"/>
    <property type="match status" value="1"/>
</dbReference>
<organism evidence="2 3">
    <name type="scientific">Sulfurimonas sediminis</name>
    <dbReference type="NCBI Taxonomy" id="2590020"/>
    <lineage>
        <taxon>Bacteria</taxon>
        <taxon>Pseudomonadati</taxon>
        <taxon>Campylobacterota</taxon>
        <taxon>Epsilonproteobacteria</taxon>
        <taxon>Campylobacterales</taxon>
        <taxon>Sulfurimonadaceae</taxon>
        <taxon>Sulfurimonas</taxon>
    </lineage>
</organism>
<dbReference type="InterPro" id="IPR038717">
    <property type="entry name" value="Tc1-like_DDE_dom"/>
</dbReference>
<evidence type="ECO:0000313" key="2">
    <source>
        <dbReference type="EMBL" id="QOP42648.1"/>
    </source>
</evidence>
<evidence type="ECO:0000313" key="3">
    <source>
        <dbReference type="Proteomes" id="UP000593719"/>
    </source>
</evidence>
<dbReference type="RefSeq" id="WP_193151007.1">
    <property type="nucleotide sequence ID" value="NZ_CP041235.1"/>
</dbReference>
<feature type="domain" description="Tc1-like transposase DDE" evidence="1">
    <location>
        <begin position="18"/>
        <end position="156"/>
    </location>
</feature>
<dbReference type="PANTHER" id="PTHR46564:SF1">
    <property type="entry name" value="TRANSPOSASE"/>
    <property type="match status" value="1"/>
</dbReference>
<gene>
    <name evidence="2" type="ORF">FJR45_01250</name>
</gene>
<dbReference type="InterPro" id="IPR012337">
    <property type="entry name" value="RNaseH-like_sf"/>
</dbReference>
<dbReference type="InterPro" id="IPR036397">
    <property type="entry name" value="RNaseH_sf"/>
</dbReference>
<dbReference type="AlphaFoldDB" id="A0A7M1B1P8"/>
<dbReference type="InterPro" id="IPR047655">
    <property type="entry name" value="Transpos_IS630-like"/>
</dbReference>
<dbReference type="KEGG" id="ssei:FJR45_01250"/>
<sequence length="184" mass="21147">MERRGKKTLLSLSATTVLLSQDESRFASESNHITSWSTKGEAVSYSGYRYGTSLNCFGSFNLSDGHLISSFHDTGNALTTIEHFKIAREYYGDKHIAYLIDNASWHKTKKVREYCEKNNITLIFLPPYSPEYNPIERVWSFLKSKVKNIYFSTAKKFVEFVTNLLQNINETDKAKLLKLCTSLF</sequence>
<proteinExistence type="predicted"/>
<evidence type="ECO:0000259" key="1">
    <source>
        <dbReference type="Pfam" id="PF13358"/>
    </source>
</evidence>
<dbReference type="Proteomes" id="UP000593719">
    <property type="component" value="Chromosome"/>
</dbReference>
<dbReference type="EMBL" id="CP041235">
    <property type="protein sequence ID" value="QOP42648.1"/>
    <property type="molecule type" value="Genomic_DNA"/>
</dbReference>
<dbReference type="SUPFAM" id="SSF53098">
    <property type="entry name" value="Ribonuclease H-like"/>
    <property type="match status" value="1"/>
</dbReference>
<dbReference type="PANTHER" id="PTHR46564">
    <property type="entry name" value="TRANSPOSASE"/>
    <property type="match status" value="1"/>
</dbReference>
<protein>
    <submittedName>
        <fullName evidence="2">IS630 family transposase</fullName>
    </submittedName>
</protein>
<name>A0A7M1B1P8_9BACT</name>
<dbReference type="GO" id="GO:0003676">
    <property type="term" value="F:nucleic acid binding"/>
    <property type="evidence" value="ECO:0007669"/>
    <property type="project" value="InterPro"/>
</dbReference>
<keyword evidence="3" id="KW-1185">Reference proteome</keyword>
<dbReference type="NCBIfam" id="NF033545">
    <property type="entry name" value="transpos_IS630"/>
    <property type="match status" value="1"/>
</dbReference>
<reference evidence="2 3" key="1">
    <citation type="submission" date="2019-06" db="EMBL/GenBank/DDBJ databases">
        <title>Sulfurimonas gotlandica sp. nov., a chemoautotrophic and psychrotolerant epsilonproteobacterium isolated from a pelagic redoxcline, and an emended description of the genus Sulfurimonas.</title>
        <authorList>
            <person name="Wang S."/>
            <person name="Jiang L."/>
            <person name="Shao Z."/>
        </authorList>
    </citation>
    <scope>NUCLEOTIDE SEQUENCE [LARGE SCALE GENOMIC DNA]</scope>
    <source>
        <strain evidence="2 3">S2-6</strain>
    </source>
</reference>
<accession>A0A7M1B1P8</accession>
<dbReference type="Pfam" id="PF13358">
    <property type="entry name" value="DDE_3"/>
    <property type="match status" value="1"/>
</dbReference>